<dbReference type="EMBL" id="CP059693">
    <property type="protein sequence ID" value="WDE10591.1"/>
    <property type="molecule type" value="Genomic_DNA"/>
</dbReference>
<protein>
    <recommendedName>
        <fullName evidence="3">Class I lanthipeptide</fullName>
    </recommendedName>
</protein>
<evidence type="ECO:0000313" key="2">
    <source>
        <dbReference type="Proteomes" id="UP001215231"/>
    </source>
</evidence>
<dbReference type="Proteomes" id="UP001215231">
    <property type="component" value="Chromosome"/>
</dbReference>
<evidence type="ECO:0008006" key="3">
    <source>
        <dbReference type="Google" id="ProtNLM"/>
    </source>
</evidence>
<sequence length="57" mass="6223">MKIQLNKKALVNLSQDDKKIPQELTPNIAGGGPDAPPTIECETMLCTKYQHGVNLCN</sequence>
<accession>A0ABY7VAM6</accession>
<dbReference type="RefSeq" id="WP_274050634.1">
    <property type="nucleotide sequence ID" value="NZ_CP059693.1"/>
</dbReference>
<organism evidence="1 2">
    <name type="scientific">Thalassomonas haliotis</name>
    <dbReference type="NCBI Taxonomy" id="485448"/>
    <lineage>
        <taxon>Bacteria</taxon>
        <taxon>Pseudomonadati</taxon>
        <taxon>Pseudomonadota</taxon>
        <taxon>Gammaproteobacteria</taxon>
        <taxon>Alteromonadales</taxon>
        <taxon>Colwelliaceae</taxon>
        <taxon>Thalassomonas</taxon>
    </lineage>
</organism>
<proteinExistence type="predicted"/>
<gene>
    <name evidence="1" type="ORF">H3N35_20360</name>
</gene>
<keyword evidence="2" id="KW-1185">Reference proteome</keyword>
<reference evidence="1 2" key="1">
    <citation type="journal article" date="2022" name="Mar. Drugs">
        <title>Bioassay-Guided Fractionation Leads to the Detection of Cholic Acid Generated by the Rare Thalassomonas sp.</title>
        <authorList>
            <person name="Pheiffer F."/>
            <person name="Schneider Y.K."/>
            <person name="Hansen E.H."/>
            <person name="Andersen J.H."/>
            <person name="Isaksson J."/>
            <person name="Busche T."/>
            <person name="R C."/>
            <person name="Kalinowski J."/>
            <person name="Zyl L.V."/>
            <person name="Trindade M."/>
        </authorList>
    </citation>
    <scope>NUCLEOTIDE SEQUENCE [LARGE SCALE GENOMIC DNA]</scope>
    <source>
        <strain evidence="1 2">A5K-61T</strain>
    </source>
</reference>
<name>A0ABY7VAM6_9GAMM</name>
<evidence type="ECO:0000313" key="1">
    <source>
        <dbReference type="EMBL" id="WDE10591.1"/>
    </source>
</evidence>